<dbReference type="RefSeq" id="WP_147290045.1">
    <property type="nucleotide sequence ID" value="NZ_NXLQ01000091.1"/>
</dbReference>
<accession>A0A3D8I5H6</accession>
<keyword evidence="2" id="KW-1133">Transmembrane helix</keyword>
<dbReference type="AlphaFoldDB" id="A0A3D8I5H6"/>
<reference evidence="3 4" key="1">
    <citation type="submission" date="2018-04" db="EMBL/GenBank/DDBJ databases">
        <title>Novel Campyloabacter and Helicobacter Species and Strains.</title>
        <authorList>
            <person name="Mannion A.J."/>
            <person name="Shen Z."/>
            <person name="Fox J.G."/>
        </authorList>
    </citation>
    <scope>NUCLEOTIDE SEQUENCE [LARGE SCALE GENOMIC DNA]</scope>
    <source>
        <strain evidence="3 4">MIT 17-337</strain>
    </source>
</reference>
<feature type="compositionally biased region" description="Polar residues" evidence="1">
    <location>
        <begin position="235"/>
        <end position="245"/>
    </location>
</feature>
<feature type="transmembrane region" description="Helical" evidence="2">
    <location>
        <begin position="104"/>
        <end position="122"/>
    </location>
</feature>
<organism evidence="3 4">
    <name type="scientific">Helicobacter didelphidarum</name>
    <dbReference type="NCBI Taxonomy" id="2040648"/>
    <lineage>
        <taxon>Bacteria</taxon>
        <taxon>Pseudomonadati</taxon>
        <taxon>Campylobacterota</taxon>
        <taxon>Epsilonproteobacteria</taxon>
        <taxon>Campylobacterales</taxon>
        <taxon>Helicobacteraceae</taxon>
        <taxon>Helicobacter</taxon>
    </lineage>
</organism>
<evidence type="ECO:0000256" key="2">
    <source>
        <dbReference type="SAM" id="Phobius"/>
    </source>
</evidence>
<feature type="region of interest" description="Disordered" evidence="1">
    <location>
        <begin position="235"/>
        <end position="266"/>
    </location>
</feature>
<keyword evidence="2" id="KW-0472">Membrane</keyword>
<name>A0A3D8I5H6_9HELI</name>
<dbReference type="OrthoDB" id="9850988at2"/>
<keyword evidence="2" id="KW-0812">Transmembrane</keyword>
<evidence type="ECO:0000313" key="4">
    <source>
        <dbReference type="Proteomes" id="UP000256379"/>
    </source>
</evidence>
<feature type="transmembrane region" description="Helical" evidence="2">
    <location>
        <begin position="128"/>
        <end position="147"/>
    </location>
</feature>
<evidence type="ECO:0000256" key="1">
    <source>
        <dbReference type="SAM" id="MobiDB-lite"/>
    </source>
</evidence>
<feature type="non-terminal residue" evidence="3">
    <location>
        <position position="266"/>
    </location>
</feature>
<evidence type="ECO:0000313" key="3">
    <source>
        <dbReference type="EMBL" id="RDU60388.1"/>
    </source>
</evidence>
<keyword evidence="4" id="KW-1185">Reference proteome</keyword>
<sequence length="266" mass="30047">MSKIYGVSITYASNDKREANKYGEEFYPCMSEDELERIEKEKDRNALTTYLLNTLSMMDSTISAIATSIEKGLPIQVKILFTIKDAIKGSVLNMGNEELSVTEIIVLGGITIVVGIATIFLLPEAVFGTAISIIGSLIISYLTTWLLNNVYIYLRDNSVEQIWQDIKDLANDTWKRIISLIESDTRSLEERKEEITQRAIDQILSATSKDTMTKKEYEECITYLCDYSHPKQSYVSTQDSTNSKDSPIHLESKESTLCPNNVNAHR</sequence>
<proteinExistence type="predicted"/>
<dbReference type="Proteomes" id="UP000256379">
    <property type="component" value="Unassembled WGS sequence"/>
</dbReference>
<feature type="compositionally biased region" description="Polar residues" evidence="1">
    <location>
        <begin position="255"/>
        <end position="266"/>
    </location>
</feature>
<comment type="caution">
    <text evidence="3">The sequence shown here is derived from an EMBL/GenBank/DDBJ whole genome shotgun (WGS) entry which is preliminary data.</text>
</comment>
<gene>
    <name evidence="3" type="ORF">CQA53_10915</name>
</gene>
<protein>
    <submittedName>
        <fullName evidence="3">Uncharacterized protein</fullName>
    </submittedName>
</protein>
<dbReference type="EMBL" id="NXLQ01000091">
    <property type="protein sequence ID" value="RDU60388.1"/>
    <property type="molecule type" value="Genomic_DNA"/>
</dbReference>